<dbReference type="InterPro" id="IPR036850">
    <property type="entry name" value="NDK-like_dom_sf"/>
</dbReference>
<accession>A0A251RI16</accession>
<gene>
    <name evidence="9" type="ORF">PRUPE_1G548500</name>
</gene>
<keyword evidence="10" id="KW-1185">Reference proteome</keyword>
<evidence type="ECO:0000256" key="7">
    <source>
        <dbReference type="ARBA" id="ARBA00022777"/>
    </source>
</evidence>
<dbReference type="Pfam" id="PF00334">
    <property type="entry name" value="NDK"/>
    <property type="match status" value="1"/>
</dbReference>
<evidence type="ECO:0000256" key="2">
    <source>
        <dbReference type="ARBA" id="ARBA00000937"/>
    </source>
</evidence>
<evidence type="ECO:0000256" key="5">
    <source>
        <dbReference type="ARBA" id="ARBA00012966"/>
    </source>
</evidence>
<comment type="catalytic activity">
    <reaction evidence="1">
        <text>a 2'-deoxyribonucleoside 5'-diphosphate + ATP = a 2'-deoxyribonucleoside 5'-triphosphate + ADP</text>
        <dbReference type="Rhea" id="RHEA:44640"/>
        <dbReference type="ChEBI" id="CHEBI:30616"/>
        <dbReference type="ChEBI" id="CHEBI:61560"/>
        <dbReference type="ChEBI" id="CHEBI:73316"/>
        <dbReference type="ChEBI" id="CHEBI:456216"/>
        <dbReference type="EC" id="2.7.4.6"/>
    </reaction>
</comment>
<proteinExistence type="inferred from homology"/>
<dbReference type="Proteomes" id="UP000006882">
    <property type="component" value="Chromosome G1"/>
</dbReference>
<sequence>MIWEGKNVILTGRKIIGATNPAKSSPGTVRGDYAIEIVNSRSRKRASGVRCSNCEPS</sequence>
<dbReference type="EC" id="2.7.4.6" evidence="5"/>
<evidence type="ECO:0000256" key="3">
    <source>
        <dbReference type="ARBA" id="ARBA00001946"/>
    </source>
</evidence>
<dbReference type="EMBL" id="CM007651">
    <property type="protein sequence ID" value="ONI35661.1"/>
    <property type="molecule type" value="Genomic_DNA"/>
</dbReference>
<comment type="catalytic activity">
    <reaction evidence="2">
        <text>a ribonucleoside 5'-diphosphate + ATP = a ribonucleoside 5'-triphosphate + ADP</text>
        <dbReference type="Rhea" id="RHEA:18113"/>
        <dbReference type="ChEBI" id="CHEBI:30616"/>
        <dbReference type="ChEBI" id="CHEBI:57930"/>
        <dbReference type="ChEBI" id="CHEBI:61557"/>
        <dbReference type="ChEBI" id="CHEBI:456216"/>
        <dbReference type="EC" id="2.7.4.6"/>
    </reaction>
</comment>
<reference evidence="9 10" key="1">
    <citation type="journal article" date="2013" name="Nat. Genet.">
        <title>The high-quality draft genome of peach (Prunus persica) identifies unique patterns of genetic diversity, domestication and genome evolution.</title>
        <authorList>
            <consortium name="International Peach Genome Initiative"/>
            <person name="Verde I."/>
            <person name="Abbott A.G."/>
            <person name="Scalabrin S."/>
            <person name="Jung S."/>
            <person name="Shu S."/>
            <person name="Marroni F."/>
            <person name="Zhebentyayeva T."/>
            <person name="Dettori M.T."/>
            <person name="Grimwood J."/>
            <person name="Cattonaro F."/>
            <person name="Zuccolo A."/>
            <person name="Rossini L."/>
            <person name="Jenkins J."/>
            <person name="Vendramin E."/>
            <person name="Meisel L.A."/>
            <person name="Decroocq V."/>
            <person name="Sosinski B."/>
            <person name="Prochnik S."/>
            <person name="Mitros T."/>
            <person name="Policriti A."/>
            <person name="Cipriani G."/>
            <person name="Dondini L."/>
            <person name="Ficklin S."/>
            <person name="Goodstein D.M."/>
            <person name="Xuan P."/>
            <person name="Del Fabbro C."/>
            <person name="Aramini V."/>
            <person name="Copetti D."/>
            <person name="Gonzalez S."/>
            <person name="Horner D.S."/>
            <person name="Falchi R."/>
            <person name="Lucas S."/>
            <person name="Mica E."/>
            <person name="Maldonado J."/>
            <person name="Lazzari B."/>
            <person name="Bielenberg D."/>
            <person name="Pirona R."/>
            <person name="Miculan M."/>
            <person name="Barakat A."/>
            <person name="Testolin R."/>
            <person name="Stella A."/>
            <person name="Tartarini S."/>
            <person name="Tonutti P."/>
            <person name="Arus P."/>
            <person name="Orellana A."/>
            <person name="Wells C."/>
            <person name="Main D."/>
            <person name="Vizzotto G."/>
            <person name="Silva H."/>
            <person name="Salamini F."/>
            <person name="Schmutz J."/>
            <person name="Morgante M."/>
            <person name="Rokhsar D.S."/>
        </authorList>
    </citation>
    <scope>NUCLEOTIDE SEQUENCE [LARGE SCALE GENOMIC DNA]</scope>
    <source>
        <strain evidence="10">cv. Nemared</strain>
    </source>
</reference>
<dbReference type="PANTHER" id="PTHR11349">
    <property type="entry name" value="NUCLEOSIDE DIPHOSPHATE KINASE"/>
    <property type="match status" value="1"/>
</dbReference>
<keyword evidence="6" id="KW-0808">Transferase</keyword>
<dbReference type="InterPro" id="IPR034907">
    <property type="entry name" value="NDK-like_dom"/>
</dbReference>
<organism evidence="9 10">
    <name type="scientific">Prunus persica</name>
    <name type="common">Peach</name>
    <name type="synonym">Amygdalus persica</name>
    <dbReference type="NCBI Taxonomy" id="3760"/>
    <lineage>
        <taxon>Eukaryota</taxon>
        <taxon>Viridiplantae</taxon>
        <taxon>Streptophyta</taxon>
        <taxon>Embryophyta</taxon>
        <taxon>Tracheophyta</taxon>
        <taxon>Spermatophyta</taxon>
        <taxon>Magnoliopsida</taxon>
        <taxon>eudicotyledons</taxon>
        <taxon>Gunneridae</taxon>
        <taxon>Pentapetalae</taxon>
        <taxon>rosids</taxon>
        <taxon>fabids</taxon>
        <taxon>Rosales</taxon>
        <taxon>Rosaceae</taxon>
        <taxon>Amygdaloideae</taxon>
        <taxon>Amygdaleae</taxon>
        <taxon>Prunus</taxon>
    </lineage>
</organism>
<protein>
    <recommendedName>
        <fullName evidence="5">nucleoside-diphosphate kinase</fullName>
        <ecNumber evidence="5">2.7.4.6</ecNumber>
    </recommendedName>
</protein>
<dbReference type="STRING" id="3760.A0A251RI16"/>
<dbReference type="Gramene" id="ONI35661">
    <property type="protein sequence ID" value="ONI35661"/>
    <property type="gene ID" value="PRUPE_1G548500"/>
</dbReference>
<name>A0A251RI16_PRUPE</name>
<evidence type="ECO:0000313" key="10">
    <source>
        <dbReference type="Proteomes" id="UP000006882"/>
    </source>
</evidence>
<evidence type="ECO:0000256" key="1">
    <source>
        <dbReference type="ARBA" id="ARBA00000082"/>
    </source>
</evidence>
<dbReference type="AlphaFoldDB" id="A0A251RI16"/>
<evidence type="ECO:0000259" key="8">
    <source>
        <dbReference type="Pfam" id="PF00334"/>
    </source>
</evidence>
<comment type="similarity">
    <text evidence="4">Belongs to the NDK family.</text>
</comment>
<feature type="domain" description="Nucleoside diphosphate kinase-like" evidence="8">
    <location>
        <begin position="1"/>
        <end position="37"/>
    </location>
</feature>
<evidence type="ECO:0000313" key="9">
    <source>
        <dbReference type="EMBL" id="ONI35661.1"/>
    </source>
</evidence>
<evidence type="ECO:0000256" key="4">
    <source>
        <dbReference type="ARBA" id="ARBA00008142"/>
    </source>
</evidence>
<dbReference type="SUPFAM" id="SSF54919">
    <property type="entry name" value="Nucleoside diphosphate kinase, NDK"/>
    <property type="match status" value="1"/>
</dbReference>
<dbReference type="GO" id="GO:0004550">
    <property type="term" value="F:nucleoside diphosphate kinase activity"/>
    <property type="evidence" value="ECO:0007669"/>
    <property type="project" value="UniProtKB-EC"/>
</dbReference>
<comment type="cofactor">
    <cofactor evidence="3">
        <name>Mg(2+)</name>
        <dbReference type="ChEBI" id="CHEBI:18420"/>
    </cofactor>
</comment>
<keyword evidence="7" id="KW-0418">Kinase</keyword>
<dbReference type="Gene3D" id="3.30.70.141">
    <property type="entry name" value="Nucleoside diphosphate kinase-like domain"/>
    <property type="match status" value="1"/>
</dbReference>
<evidence type="ECO:0000256" key="6">
    <source>
        <dbReference type="ARBA" id="ARBA00022679"/>
    </source>
</evidence>